<dbReference type="GO" id="GO:0005506">
    <property type="term" value="F:iron ion binding"/>
    <property type="evidence" value="ECO:0007669"/>
    <property type="project" value="InterPro"/>
</dbReference>
<dbReference type="GO" id="GO:0016705">
    <property type="term" value="F:oxidoreductase activity, acting on paired donors, with incorporation or reduction of molecular oxygen"/>
    <property type="evidence" value="ECO:0007669"/>
    <property type="project" value="InterPro"/>
</dbReference>
<evidence type="ECO:0000256" key="2">
    <source>
        <dbReference type="ARBA" id="ARBA00005179"/>
    </source>
</evidence>
<organism evidence="12 13">
    <name type="scientific">Sphaerobolus stellatus (strain SS14)</name>
    <dbReference type="NCBI Taxonomy" id="990650"/>
    <lineage>
        <taxon>Eukaryota</taxon>
        <taxon>Fungi</taxon>
        <taxon>Dikarya</taxon>
        <taxon>Basidiomycota</taxon>
        <taxon>Agaricomycotina</taxon>
        <taxon>Agaricomycetes</taxon>
        <taxon>Phallomycetidae</taxon>
        <taxon>Geastrales</taxon>
        <taxon>Sphaerobolaceae</taxon>
        <taxon>Sphaerobolus</taxon>
    </lineage>
</organism>
<dbReference type="PANTHER" id="PTHR46300:SF7">
    <property type="entry name" value="P450, PUTATIVE (EUROFUNG)-RELATED"/>
    <property type="match status" value="1"/>
</dbReference>
<dbReference type="GO" id="GO:0004497">
    <property type="term" value="F:monooxygenase activity"/>
    <property type="evidence" value="ECO:0007669"/>
    <property type="project" value="UniProtKB-KW"/>
</dbReference>
<proteinExistence type="inferred from homology"/>
<evidence type="ECO:0000313" key="12">
    <source>
        <dbReference type="EMBL" id="KIJ31350.1"/>
    </source>
</evidence>
<dbReference type="OrthoDB" id="2789670at2759"/>
<feature type="transmembrane region" description="Helical" evidence="11">
    <location>
        <begin position="67"/>
        <end position="89"/>
    </location>
</feature>
<dbReference type="PANTHER" id="PTHR46300">
    <property type="entry name" value="P450, PUTATIVE (EUROFUNG)-RELATED-RELATED"/>
    <property type="match status" value="1"/>
</dbReference>
<dbReference type="InterPro" id="IPR036396">
    <property type="entry name" value="Cyt_P450_sf"/>
</dbReference>
<comment type="pathway">
    <text evidence="2">Secondary metabolite biosynthesis.</text>
</comment>
<keyword evidence="11" id="KW-1133">Transmembrane helix</keyword>
<protein>
    <recommendedName>
        <fullName evidence="14">Cytochrome P450</fullName>
    </recommendedName>
</protein>
<feature type="region of interest" description="Disordered" evidence="10">
    <location>
        <begin position="1"/>
        <end position="46"/>
    </location>
</feature>
<keyword evidence="7 9" id="KW-0408">Iron</keyword>
<evidence type="ECO:0008006" key="14">
    <source>
        <dbReference type="Google" id="ProtNLM"/>
    </source>
</evidence>
<dbReference type="HOGENOM" id="CLU_001570_2_0_1"/>
<dbReference type="GO" id="GO:0020037">
    <property type="term" value="F:heme binding"/>
    <property type="evidence" value="ECO:0007669"/>
    <property type="project" value="InterPro"/>
</dbReference>
<name>A0A0C9V1K9_SPHS4</name>
<dbReference type="Proteomes" id="UP000054279">
    <property type="component" value="Unassembled WGS sequence"/>
</dbReference>
<evidence type="ECO:0000256" key="11">
    <source>
        <dbReference type="SAM" id="Phobius"/>
    </source>
</evidence>
<dbReference type="PRINTS" id="PR00463">
    <property type="entry name" value="EP450I"/>
</dbReference>
<evidence type="ECO:0000256" key="6">
    <source>
        <dbReference type="ARBA" id="ARBA00023002"/>
    </source>
</evidence>
<dbReference type="SUPFAM" id="SSF48264">
    <property type="entry name" value="Cytochrome P450"/>
    <property type="match status" value="1"/>
</dbReference>
<evidence type="ECO:0000256" key="9">
    <source>
        <dbReference type="PIRSR" id="PIRSR602401-1"/>
    </source>
</evidence>
<keyword evidence="13" id="KW-1185">Reference proteome</keyword>
<evidence type="ECO:0000313" key="13">
    <source>
        <dbReference type="Proteomes" id="UP000054279"/>
    </source>
</evidence>
<keyword evidence="4 9" id="KW-0349">Heme</keyword>
<feature type="binding site" description="axial binding residue" evidence="9">
    <location>
        <position position="467"/>
    </location>
    <ligand>
        <name>heme</name>
        <dbReference type="ChEBI" id="CHEBI:30413"/>
    </ligand>
    <ligandPart>
        <name>Fe</name>
        <dbReference type="ChEBI" id="CHEBI:18248"/>
    </ligandPart>
</feature>
<accession>A0A0C9V1K9</accession>
<reference evidence="12 13" key="1">
    <citation type="submission" date="2014-06" db="EMBL/GenBank/DDBJ databases">
        <title>Evolutionary Origins and Diversification of the Mycorrhizal Mutualists.</title>
        <authorList>
            <consortium name="DOE Joint Genome Institute"/>
            <consortium name="Mycorrhizal Genomics Consortium"/>
            <person name="Kohler A."/>
            <person name="Kuo A."/>
            <person name="Nagy L.G."/>
            <person name="Floudas D."/>
            <person name="Copeland A."/>
            <person name="Barry K.W."/>
            <person name="Cichocki N."/>
            <person name="Veneault-Fourrey C."/>
            <person name="LaButti K."/>
            <person name="Lindquist E.A."/>
            <person name="Lipzen A."/>
            <person name="Lundell T."/>
            <person name="Morin E."/>
            <person name="Murat C."/>
            <person name="Riley R."/>
            <person name="Ohm R."/>
            <person name="Sun H."/>
            <person name="Tunlid A."/>
            <person name="Henrissat B."/>
            <person name="Grigoriev I.V."/>
            <person name="Hibbett D.S."/>
            <person name="Martin F."/>
        </authorList>
    </citation>
    <scope>NUCLEOTIDE SEQUENCE [LARGE SCALE GENOMIC DNA]</scope>
    <source>
        <strain evidence="12 13">SS14</strain>
    </source>
</reference>
<dbReference type="InterPro" id="IPR050364">
    <property type="entry name" value="Cytochrome_P450_fung"/>
</dbReference>
<sequence length="506" mass="56261">MPVPFQKGSEVEAPLSHIHVPIPRIQEEGDDDEDYASEDGEREDARAGLFAGTERGKRRRRVWRSEVGFYSLVIAPVISLGHLSTTALAVSTLGFMTSSFIGFSIIQGFVSCLDTLLPLGFGKATTSLPYGDTWRKHRTLYNQQMHKGAISQFEPLQYSAVRLLLRNVLDSPASLTRHVTRMPASIVVLGYGFNSKDDNLVKTMSGNSELFIRAGRPGAFLVDNFPILKYVPTWFPGANFKRITTAARERADRSREMTFRRVKLQLDSGNALSSFVSRSLVELGKDLDDADKDVDVIKSIAGGIFGGEIILYDLLEVENNADHFVAGTHTTARTALAFILAMAVYPGCMKKAQAKLDIVVGNSRLPEFEVRSTLPYLEAALKEVVRWFPVVATALPYATAADDVYEGYRIPSGSVVIPNPWKMILHDRESYADPYAFRPERFIANEDSRICERDPTIGSFGYGRRICSGKNLAEATLWLTMATLLSAFEWTNPVDKTWKEVGSHSR</sequence>
<dbReference type="EMBL" id="KN837244">
    <property type="protein sequence ID" value="KIJ31350.1"/>
    <property type="molecule type" value="Genomic_DNA"/>
</dbReference>
<evidence type="ECO:0000256" key="5">
    <source>
        <dbReference type="ARBA" id="ARBA00022723"/>
    </source>
</evidence>
<evidence type="ECO:0000256" key="10">
    <source>
        <dbReference type="SAM" id="MobiDB-lite"/>
    </source>
</evidence>
<keyword evidence="5 9" id="KW-0479">Metal-binding</keyword>
<evidence type="ECO:0000256" key="1">
    <source>
        <dbReference type="ARBA" id="ARBA00001971"/>
    </source>
</evidence>
<dbReference type="AlphaFoldDB" id="A0A0C9V1K9"/>
<dbReference type="Gene3D" id="1.10.630.10">
    <property type="entry name" value="Cytochrome P450"/>
    <property type="match status" value="1"/>
</dbReference>
<dbReference type="PRINTS" id="PR00385">
    <property type="entry name" value="P450"/>
</dbReference>
<dbReference type="Pfam" id="PF00067">
    <property type="entry name" value="p450"/>
    <property type="match status" value="1"/>
</dbReference>
<keyword evidence="8" id="KW-0503">Monooxygenase</keyword>
<comment type="cofactor">
    <cofactor evidence="1 9">
        <name>heme</name>
        <dbReference type="ChEBI" id="CHEBI:30413"/>
    </cofactor>
</comment>
<dbReference type="InterPro" id="IPR002401">
    <property type="entry name" value="Cyt_P450_E_grp-I"/>
</dbReference>
<evidence type="ECO:0000256" key="8">
    <source>
        <dbReference type="ARBA" id="ARBA00023033"/>
    </source>
</evidence>
<evidence type="ECO:0000256" key="7">
    <source>
        <dbReference type="ARBA" id="ARBA00023004"/>
    </source>
</evidence>
<dbReference type="InterPro" id="IPR001128">
    <property type="entry name" value="Cyt_P450"/>
</dbReference>
<evidence type="ECO:0000256" key="4">
    <source>
        <dbReference type="ARBA" id="ARBA00022617"/>
    </source>
</evidence>
<feature type="compositionally biased region" description="Acidic residues" evidence="10">
    <location>
        <begin position="28"/>
        <end position="42"/>
    </location>
</feature>
<evidence type="ECO:0000256" key="3">
    <source>
        <dbReference type="ARBA" id="ARBA00010617"/>
    </source>
</evidence>
<gene>
    <name evidence="12" type="ORF">M422DRAFT_267022</name>
</gene>
<keyword evidence="11" id="KW-0472">Membrane</keyword>
<keyword evidence="11" id="KW-0812">Transmembrane</keyword>
<comment type="similarity">
    <text evidence="3">Belongs to the cytochrome P450 family.</text>
</comment>
<keyword evidence="6" id="KW-0560">Oxidoreductase</keyword>